<evidence type="ECO:0000313" key="4">
    <source>
        <dbReference type="Proteomes" id="UP001525968"/>
    </source>
</evidence>
<evidence type="ECO:0000313" key="3">
    <source>
        <dbReference type="EMBL" id="MCT9812317.1"/>
    </source>
</evidence>
<dbReference type="EMBL" id="JAODYH010000008">
    <property type="protein sequence ID" value="MCT9812317.1"/>
    <property type="molecule type" value="Genomic_DNA"/>
</dbReference>
<gene>
    <name evidence="3" type="ORF">N0K08_16870</name>
</gene>
<dbReference type="PROSITE" id="PS00908">
    <property type="entry name" value="MR_MLE_1"/>
    <property type="match status" value="1"/>
</dbReference>
<dbReference type="PANTHER" id="PTHR48080">
    <property type="entry name" value="D-GALACTONATE DEHYDRATASE-RELATED"/>
    <property type="match status" value="1"/>
</dbReference>
<dbReference type="RefSeq" id="WP_261501567.1">
    <property type="nucleotide sequence ID" value="NZ_JAODYH010000008.1"/>
</dbReference>
<dbReference type="Pfam" id="PF13378">
    <property type="entry name" value="MR_MLE_C"/>
    <property type="match status" value="1"/>
</dbReference>
<dbReference type="InterPro" id="IPR013341">
    <property type="entry name" value="Mandelate_racemase_N_dom"/>
</dbReference>
<dbReference type="SFLD" id="SFLDS00001">
    <property type="entry name" value="Enolase"/>
    <property type="match status" value="1"/>
</dbReference>
<dbReference type="Gene3D" id="3.30.390.10">
    <property type="entry name" value="Enolase-like, N-terminal domain"/>
    <property type="match status" value="1"/>
</dbReference>
<name>A0ABT2PSX2_9BURK</name>
<feature type="domain" description="Mandelate racemase/muconate lactonizing enzyme C-terminal" evidence="2">
    <location>
        <begin position="134"/>
        <end position="240"/>
    </location>
</feature>
<protein>
    <submittedName>
        <fullName evidence="3">Mandelate racemase/muconate lactonizing enzyme family protein</fullName>
    </submittedName>
</protein>
<dbReference type="SUPFAM" id="SSF54826">
    <property type="entry name" value="Enolase N-terminal domain-like"/>
    <property type="match status" value="1"/>
</dbReference>
<dbReference type="SMART" id="SM00922">
    <property type="entry name" value="MR_MLE"/>
    <property type="match status" value="1"/>
</dbReference>
<dbReference type="Pfam" id="PF02746">
    <property type="entry name" value="MR_MLE_N"/>
    <property type="match status" value="1"/>
</dbReference>
<evidence type="ECO:0000259" key="2">
    <source>
        <dbReference type="SMART" id="SM00922"/>
    </source>
</evidence>
<sequence>MKIVKVECLPVHPGWRKNLVFVRIETSDGVVGWGEAYSQYDRDGAIAAQVESLGQYLVGREAWNIRHFLQVAYDDYAQRRSSLEFWCAVSGLEQALWDIAGKVAQQPVYNLLGGTCRQRIRVYANGWSYKLSSPADFAAAAEKVVKLGFDALKFDPLPRPWRTHVPREHIRHAVAVVKAVREAVGPKVDLLLDIHRRLSPTAAIELSKAVQEHDIYWFEEPCPSENLEALGEVRRATEIPVVSGEALYGRADFRRLLGARCVDIINPDVSNCGGILELSHIAAAAEAELVAVSPHNYNSTTLSLSATVHAAACMPNFIITEYFLPYESFGSVVARNPLVPKNGYIDLPTGPGLGLDIDEDAVRSHPGKSYAPRSFRTSEDAVMAGVE</sequence>
<accession>A0ABT2PSX2</accession>
<reference evidence="3 4" key="1">
    <citation type="submission" date="2022-09" db="EMBL/GenBank/DDBJ databases">
        <title>Draft genome of isolate Be4.</title>
        <authorList>
            <person name="Sanchez-Castro I."/>
            <person name="Martinez-Rodriguez P."/>
            <person name="Descostes M."/>
            <person name="Merroun M."/>
        </authorList>
    </citation>
    <scope>NUCLEOTIDE SEQUENCE [LARGE SCALE GENOMIC DNA]</scope>
    <source>
        <strain evidence="3 4">Be4</strain>
    </source>
</reference>
<comment type="caution">
    <text evidence="3">The sequence shown here is derived from an EMBL/GenBank/DDBJ whole genome shotgun (WGS) entry which is preliminary data.</text>
</comment>
<keyword evidence="1" id="KW-0456">Lyase</keyword>
<dbReference type="CDD" id="cd03316">
    <property type="entry name" value="MR_like"/>
    <property type="match status" value="1"/>
</dbReference>
<dbReference type="Gene3D" id="3.20.20.120">
    <property type="entry name" value="Enolase-like C-terminal domain"/>
    <property type="match status" value="1"/>
</dbReference>
<keyword evidence="4" id="KW-1185">Reference proteome</keyword>
<organism evidence="3 4">
    <name type="scientific">Acidovorax bellezanensis</name>
    <dbReference type="NCBI Taxonomy" id="2976702"/>
    <lineage>
        <taxon>Bacteria</taxon>
        <taxon>Pseudomonadati</taxon>
        <taxon>Pseudomonadota</taxon>
        <taxon>Betaproteobacteria</taxon>
        <taxon>Burkholderiales</taxon>
        <taxon>Comamonadaceae</taxon>
        <taxon>Acidovorax</taxon>
    </lineage>
</organism>
<dbReference type="InterPro" id="IPR013342">
    <property type="entry name" value="Mandelate_racemase_C"/>
</dbReference>
<dbReference type="InterPro" id="IPR034593">
    <property type="entry name" value="DgoD-like"/>
</dbReference>
<dbReference type="PANTHER" id="PTHR48080:SF2">
    <property type="entry name" value="D-GALACTONATE DEHYDRATASE"/>
    <property type="match status" value="1"/>
</dbReference>
<dbReference type="SFLD" id="SFLDG00179">
    <property type="entry name" value="mandelate_racemase"/>
    <property type="match status" value="1"/>
</dbReference>
<evidence type="ECO:0000256" key="1">
    <source>
        <dbReference type="ARBA" id="ARBA00023239"/>
    </source>
</evidence>
<dbReference type="InterPro" id="IPR036849">
    <property type="entry name" value="Enolase-like_C_sf"/>
</dbReference>
<dbReference type="Proteomes" id="UP001525968">
    <property type="component" value="Unassembled WGS sequence"/>
</dbReference>
<dbReference type="InterPro" id="IPR029065">
    <property type="entry name" value="Enolase_C-like"/>
</dbReference>
<dbReference type="SUPFAM" id="SSF51604">
    <property type="entry name" value="Enolase C-terminal domain-like"/>
    <property type="match status" value="1"/>
</dbReference>
<proteinExistence type="predicted"/>
<dbReference type="InterPro" id="IPR018110">
    <property type="entry name" value="Mandel_Rmase/mucon_lact_enz_CS"/>
</dbReference>
<dbReference type="InterPro" id="IPR029017">
    <property type="entry name" value="Enolase-like_N"/>
</dbReference>